<sequence>MAHIETCRLDSSFYVGIVGVAGALLAEDDPAVWQLVGVWLVPTLGWLASLYGGDYFDRDLDAIGKQHRSIPSGRMSAREAFIGMVLTIVLGAAVAIALNPMNIVLVVLAGGLGFSYSKWFKARGILGNIARGGPTAFSLLLGAMSVSGTVPVDLLPVALMFWLHDSSSNLVGALCDMDSDRRGGYATFPVRHGDLATIRLVAALDVCWVALAVSVPIGWELAGSRAVHWGIYGTGMAVAATLAVISVAILARAPRPTPRLAGLRAHELIVIERLWPPCVLIAATAGLPLALVFFVPSLVITRSAQLMMRGRYEPGRVVRRNDLVEGAS</sequence>
<evidence type="ECO:0000256" key="2">
    <source>
        <dbReference type="ARBA" id="ARBA00022692"/>
    </source>
</evidence>
<dbReference type="PANTHER" id="PTHR42723">
    <property type="entry name" value="CHLOROPHYLL SYNTHASE"/>
    <property type="match status" value="1"/>
</dbReference>
<evidence type="ECO:0000256" key="3">
    <source>
        <dbReference type="ARBA" id="ARBA00022989"/>
    </source>
</evidence>
<keyword evidence="7" id="KW-1185">Reference proteome</keyword>
<dbReference type="Gene3D" id="1.10.357.140">
    <property type="entry name" value="UbiA prenyltransferase"/>
    <property type="match status" value="1"/>
</dbReference>
<feature type="transmembrane region" description="Helical" evidence="5">
    <location>
        <begin position="103"/>
        <end position="119"/>
    </location>
</feature>
<proteinExistence type="predicted"/>
<reference evidence="6 7" key="1">
    <citation type="submission" date="2020-01" db="EMBL/GenBank/DDBJ databases">
        <title>Kibdelosporangium persica a novel Actinomycetes from a hot desert in Iran.</title>
        <authorList>
            <person name="Safaei N."/>
            <person name="Zaburannyi N."/>
            <person name="Mueller R."/>
            <person name="Wink J."/>
        </authorList>
    </citation>
    <scope>NUCLEOTIDE SEQUENCE [LARGE SCALE GENOMIC DNA]</scope>
    <source>
        <strain evidence="6 7">4NS15</strain>
    </source>
</reference>
<feature type="transmembrane region" description="Helical" evidence="5">
    <location>
        <begin position="231"/>
        <end position="254"/>
    </location>
</feature>
<keyword evidence="2 5" id="KW-0812">Transmembrane</keyword>
<dbReference type="Proteomes" id="UP000763557">
    <property type="component" value="Unassembled WGS sequence"/>
</dbReference>
<dbReference type="EMBL" id="JAAATY010000048">
    <property type="protein sequence ID" value="NRN70968.1"/>
    <property type="molecule type" value="Genomic_DNA"/>
</dbReference>
<evidence type="ECO:0000256" key="1">
    <source>
        <dbReference type="ARBA" id="ARBA00004141"/>
    </source>
</evidence>
<dbReference type="CDD" id="cd13956">
    <property type="entry name" value="PT_UbiA"/>
    <property type="match status" value="1"/>
</dbReference>
<comment type="caution">
    <text evidence="6">The sequence shown here is derived from an EMBL/GenBank/DDBJ whole genome shotgun (WGS) entry which is preliminary data.</text>
</comment>
<feature type="transmembrane region" description="Helical" evidence="5">
    <location>
        <begin position="274"/>
        <end position="301"/>
    </location>
</feature>
<evidence type="ECO:0000313" key="7">
    <source>
        <dbReference type="Proteomes" id="UP000763557"/>
    </source>
</evidence>
<name>A0ABX2FIA5_9PSEU</name>
<feature type="transmembrane region" description="Helical" evidence="5">
    <location>
        <begin position="7"/>
        <end position="26"/>
    </location>
</feature>
<dbReference type="InterPro" id="IPR000537">
    <property type="entry name" value="UbiA_prenyltransferase"/>
</dbReference>
<evidence type="ECO:0000313" key="6">
    <source>
        <dbReference type="EMBL" id="NRN70968.1"/>
    </source>
</evidence>
<organism evidence="6 7">
    <name type="scientific">Kibdelosporangium persicum</name>
    <dbReference type="NCBI Taxonomy" id="2698649"/>
    <lineage>
        <taxon>Bacteria</taxon>
        <taxon>Bacillati</taxon>
        <taxon>Actinomycetota</taxon>
        <taxon>Actinomycetes</taxon>
        <taxon>Pseudonocardiales</taxon>
        <taxon>Pseudonocardiaceae</taxon>
        <taxon>Kibdelosporangium</taxon>
    </lineage>
</organism>
<dbReference type="PANTHER" id="PTHR42723:SF1">
    <property type="entry name" value="CHLOROPHYLL SYNTHASE, CHLOROPLASTIC"/>
    <property type="match status" value="1"/>
</dbReference>
<evidence type="ECO:0000256" key="5">
    <source>
        <dbReference type="SAM" id="Phobius"/>
    </source>
</evidence>
<protein>
    <submittedName>
        <fullName evidence="6">Geranylgeranylglycerol-phosphate geranylgeranyltransferase</fullName>
    </submittedName>
</protein>
<evidence type="ECO:0000256" key="4">
    <source>
        <dbReference type="ARBA" id="ARBA00023136"/>
    </source>
</evidence>
<gene>
    <name evidence="6" type="ORF">GC106_82430</name>
</gene>
<feature type="transmembrane region" description="Helical" evidence="5">
    <location>
        <begin position="32"/>
        <end position="56"/>
    </location>
</feature>
<comment type="subcellular location">
    <subcellularLocation>
        <location evidence="1">Membrane</location>
        <topology evidence="1">Multi-pass membrane protein</topology>
    </subcellularLocation>
</comment>
<feature type="transmembrane region" description="Helical" evidence="5">
    <location>
        <begin position="139"/>
        <end position="163"/>
    </location>
</feature>
<feature type="transmembrane region" description="Helical" evidence="5">
    <location>
        <begin position="77"/>
        <end position="97"/>
    </location>
</feature>
<keyword evidence="3 5" id="KW-1133">Transmembrane helix</keyword>
<dbReference type="Pfam" id="PF01040">
    <property type="entry name" value="UbiA"/>
    <property type="match status" value="1"/>
</dbReference>
<accession>A0ABX2FIA5</accession>
<dbReference type="InterPro" id="IPR044878">
    <property type="entry name" value="UbiA_sf"/>
</dbReference>
<feature type="transmembrane region" description="Helical" evidence="5">
    <location>
        <begin position="198"/>
        <end position="219"/>
    </location>
</feature>
<dbReference type="InterPro" id="IPR050475">
    <property type="entry name" value="Prenyltransferase_related"/>
</dbReference>
<keyword evidence="4 5" id="KW-0472">Membrane</keyword>